<organism evidence="1 2">
    <name type="scientific">Ancylostoma ceylanicum</name>
    <dbReference type="NCBI Taxonomy" id="53326"/>
    <lineage>
        <taxon>Eukaryota</taxon>
        <taxon>Metazoa</taxon>
        <taxon>Ecdysozoa</taxon>
        <taxon>Nematoda</taxon>
        <taxon>Chromadorea</taxon>
        <taxon>Rhabditida</taxon>
        <taxon>Rhabditina</taxon>
        <taxon>Rhabditomorpha</taxon>
        <taxon>Strongyloidea</taxon>
        <taxon>Ancylostomatidae</taxon>
        <taxon>Ancylostomatinae</taxon>
        <taxon>Ancylostoma</taxon>
    </lineage>
</organism>
<protein>
    <submittedName>
        <fullName evidence="1">Uncharacterized protein</fullName>
    </submittedName>
</protein>
<evidence type="ECO:0000313" key="1">
    <source>
        <dbReference type="EMBL" id="EPB65246.1"/>
    </source>
</evidence>
<sequence length="93" mass="10024">HLRIGRHYVSTCATHFGVVKMNFTITLGGQTVTNITETFPLQPGQTADSLVVAVERSVQQFLDQGDAAIRSCPLAHGTALETLTDALVDVRDT</sequence>
<dbReference type="EMBL" id="KE129749">
    <property type="protein sequence ID" value="EPB65246.1"/>
    <property type="molecule type" value="Genomic_DNA"/>
</dbReference>
<feature type="non-terminal residue" evidence="1">
    <location>
        <position position="93"/>
    </location>
</feature>
<reference evidence="1 2" key="1">
    <citation type="submission" date="2013-05" db="EMBL/GenBank/DDBJ databases">
        <title>Draft genome of the parasitic nematode Anyclostoma ceylanicum.</title>
        <authorList>
            <person name="Mitreva M."/>
        </authorList>
    </citation>
    <scope>NUCLEOTIDE SEQUENCE [LARGE SCALE GENOMIC DNA]</scope>
</reference>
<accession>A0A0D6L6V4</accession>
<keyword evidence="2" id="KW-1185">Reference proteome</keyword>
<dbReference type="Gene3D" id="1.20.120.230">
    <property type="entry name" value="Alpha-catenin/vinculin-like"/>
    <property type="match status" value="1"/>
</dbReference>
<dbReference type="Proteomes" id="UP000054495">
    <property type="component" value="Unassembled WGS sequence"/>
</dbReference>
<name>A0A0D6L6V4_9BILA</name>
<evidence type="ECO:0000313" key="2">
    <source>
        <dbReference type="Proteomes" id="UP000054495"/>
    </source>
</evidence>
<feature type="non-terminal residue" evidence="1">
    <location>
        <position position="1"/>
    </location>
</feature>
<gene>
    <name evidence="1" type="ORF">ANCCEY_15691</name>
</gene>
<dbReference type="AlphaFoldDB" id="A0A0D6L6V4"/>
<proteinExistence type="predicted"/>